<dbReference type="AlphaFoldDB" id="A0ABD2MMW3"/>
<dbReference type="EMBL" id="JABFTP020000021">
    <property type="protein sequence ID" value="KAL3267753.1"/>
    <property type="molecule type" value="Genomic_DNA"/>
</dbReference>
<reference evidence="1 2" key="1">
    <citation type="journal article" date="2021" name="BMC Biol.">
        <title>Horizontally acquired antibacterial genes associated with adaptive radiation of ladybird beetles.</title>
        <authorList>
            <person name="Li H.S."/>
            <person name="Tang X.F."/>
            <person name="Huang Y.H."/>
            <person name="Xu Z.Y."/>
            <person name="Chen M.L."/>
            <person name="Du X.Y."/>
            <person name="Qiu B.Y."/>
            <person name="Chen P.T."/>
            <person name="Zhang W."/>
            <person name="Slipinski A."/>
            <person name="Escalona H.E."/>
            <person name="Waterhouse R.M."/>
            <person name="Zwick A."/>
            <person name="Pang H."/>
        </authorList>
    </citation>
    <scope>NUCLEOTIDE SEQUENCE [LARGE SCALE GENOMIC DNA]</scope>
    <source>
        <strain evidence="1">SYSU2018</strain>
    </source>
</reference>
<dbReference type="Proteomes" id="UP001516400">
    <property type="component" value="Unassembled WGS sequence"/>
</dbReference>
<organism evidence="1 2">
    <name type="scientific">Cryptolaemus montrouzieri</name>
    <dbReference type="NCBI Taxonomy" id="559131"/>
    <lineage>
        <taxon>Eukaryota</taxon>
        <taxon>Metazoa</taxon>
        <taxon>Ecdysozoa</taxon>
        <taxon>Arthropoda</taxon>
        <taxon>Hexapoda</taxon>
        <taxon>Insecta</taxon>
        <taxon>Pterygota</taxon>
        <taxon>Neoptera</taxon>
        <taxon>Endopterygota</taxon>
        <taxon>Coleoptera</taxon>
        <taxon>Polyphaga</taxon>
        <taxon>Cucujiformia</taxon>
        <taxon>Coccinelloidea</taxon>
        <taxon>Coccinellidae</taxon>
        <taxon>Scymninae</taxon>
        <taxon>Scymnini</taxon>
        <taxon>Cryptolaemus</taxon>
    </lineage>
</organism>
<comment type="caution">
    <text evidence="1">The sequence shown here is derived from an EMBL/GenBank/DDBJ whole genome shotgun (WGS) entry which is preliminary data.</text>
</comment>
<evidence type="ECO:0000313" key="2">
    <source>
        <dbReference type="Proteomes" id="UP001516400"/>
    </source>
</evidence>
<keyword evidence="2" id="KW-1185">Reference proteome</keyword>
<gene>
    <name evidence="1" type="ORF">HHI36_006880</name>
</gene>
<proteinExistence type="predicted"/>
<sequence length="157" mass="18511">MYVIDKNKNLKCLKRKEEKQQIVDLKDESDREIRNRNEIIEMTKQYYENLYNTQIERPRTSADTKVQNVGSEDTPEINEEESLFALKTLKNNKSLREDNILAEMIEEAHDMIVPELKNLFNECSEQQTTPDNWNNPIIQTFSLWGSNIRTTPMPSND</sequence>
<name>A0ABD2MMW3_9CUCU</name>
<evidence type="ECO:0000313" key="1">
    <source>
        <dbReference type="EMBL" id="KAL3267753.1"/>
    </source>
</evidence>
<accession>A0ABD2MMW3</accession>
<protein>
    <submittedName>
        <fullName evidence="1">Uncharacterized protein</fullName>
    </submittedName>
</protein>